<gene>
    <name evidence="3" type="primary">MKI67_0</name>
    <name evidence="3" type="ORF">g.43409</name>
</gene>
<evidence type="ECO:0000256" key="2">
    <source>
        <dbReference type="SAM" id="SignalP"/>
    </source>
</evidence>
<reference evidence="3" key="1">
    <citation type="submission" date="2015-07" db="EMBL/GenBank/DDBJ databases">
        <title>Transcriptome Assembly of Anthurium amnicola.</title>
        <authorList>
            <person name="Suzuki J."/>
        </authorList>
    </citation>
    <scope>NUCLEOTIDE SEQUENCE</scope>
</reference>
<accession>A0A1D1YT97</accession>
<proteinExistence type="predicted"/>
<dbReference type="PANTHER" id="PTHR48064:SF1">
    <property type="entry name" value="RECEPTOR-LIKE PROTEIN 51-RELATED"/>
    <property type="match status" value="1"/>
</dbReference>
<evidence type="ECO:0000313" key="3">
    <source>
        <dbReference type="EMBL" id="JAT57820.1"/>
    </source>
</evidence>
<feature type="non-terminal residue" evidence="3">
    <location>
        <position position="1"/>
    </location>
</feature>
<feature type="compositionally biased region" description="Pro residues" evidence="1">
    <location>
        <begin position="36"/>
        <end position="45"/>
    </location>
</feature>
<feature type="region of interest" description="Disordered" evidence="1">
    <location>
        <begin position="33"/>
        <end position="67"/>
    </location>
</feature>
<feature type="signal peptide" evidence="2">
    <location>
        <begin position="1"/>
        <end position="29"/>
    </location>
</feature>
<dbReference type="EMBL" id="GDJX01010116">
    <property type="protein sequence ID" value="JAT57820.1"/>
    <property type="molecule type" value="Transcribed_RNA"/>
</dbReference>
<protein>
    <submittedName>
        <fullName evidence="3">Antigen KI-67</fullName>
    </submittedName>
</protein>
<dbReference type="AlphaFoldDB" id="A0A1D1YT97"/>
<feature type="non-terminal residue" evidence="3">
    <location>
        <position position="175"/>
    </location>
</feature>
<sequence length="175" mass="18492">SLSFSPMGEATRRVLVLLFLSALLPYAIAAAAHSPAPSPTAPPTAPATRRPSPKSPPSSTSSTQLDPKQLTALQSMNLPTTRDPCSLPPPHNFTTCDAAAPFRHLVALTLANCSSDLDISTTALRALSPTLRSLSFLRCPVPPVKLPSLLASSLRSFSCVASLRRLTGVWLSRLP</sequence>
<organism evidence="3">
    <name type="scientific">Anthurium amnicola</name>
    <dbReference type="NCBI Taxonomy" id="1678845"/>
    <lineage>
        <taxon>Eukaryota</taxon>
        <taxon>Viridiplantae</taxon>
        <taxon>Streptophyta</taxon>
        <taxon>Embryophyta</taxon>
        <taxon>Tracheophyta</taxon>
        <taxon>Spermatophyta</taxon>
        <taxon>Magnoliopsida</taxon>
        <taxon>Liliopsida</taxon>
        <taxon>Araceae</taxon>
        <taxon>Pothoideae</taxon>
        <taxon>Potheae</taxon>
        <taxon>Anthurium</taxon>
    </lineage>
</organism>
<name>A0A1D1YT97_9ARAE</name>
<feature type="chain" id="PRO_5008900467" evidence="2">
    <location>
        <begin position="30"/>
        <end position="175"/>
    </location>
</feature>
<dbReference type="PANTHER" id="PTHR48064">
    <property type="entry name" value="OS01G0750400 PROTEIN"/>
    <property type="match status" value="1"/>
</dbReference>
<evidence type="ECO:0000256" key="1">
    <source>
        <dbReference type="SAM" id="MobiDB-lite"/>
    </source>
</evidence>
<keyword evidence="2" id="KW-0732">Signal</keyword>
<dbReference type="InterPro" id="IPR053038">
    <property type="entry name" value="RLP_Defense"/>
</dbReference>